<comment type="caution">
    <text evidence="1">The sequence shown here is derived from an EMBL/GenBank/DDBJ whole genome shotgun (WGS) entry which is preliminary data.</text>
</comment>
<evidence type="ECO:0000313" key="2">
    <source>
        <dbReference type="Proteomes" id="UP000299102"/>
    </source>
</evidence>
<gene>
    <name evidence="1" type="ORF">EVAR_19489_1</name>
</gene>
<dbReference type="AlphaFoldDB" id="A0A4C1V8Q4"/>
<dbReference type="EMBL" id="BGZK01000301">
    <property type="protein sequence ID" value="GBP35268.1"/>
    <property type="molecule type" value="Genomic_DNA"/>
</dbReference>
<reference evidence="1 2" key="1">
    <citation type="journal article" date="2019" name="Commun. Biol.">
        <title>The bagworm genome reveals a unique fibroin gene that provides high tensile strength.</title>
        <authorList>
            <person name="Kono N."/>
            <person name="Nakamura H."/>
            <person name="Ohtoshi R."/>
            <person name="Tomita M."/>
            <person name="Numata K."/>
            <person name="Arakawa K."/>
        </authorList>
    </citation>
    <scope>NUCLEOTIDE SEQUENCE [LARGE SCALE GENOMIC DNA]</scope>
</reference>
<evidence type="ECO:0000313" key="1">
    <source>
        <dbReference type="EMBL" id="GBP35268.1"/>
    </source>
</evidence>
<organism evidence="1 2">
    <name type="scientific">Eumeta variegata</name>
    <name type="common">Bagworm moth</name>
    <name type="synonym">Eumeta japonica</name>
    <dbReference type="NCBI Taxonomy" id="151549"/>
    <lineage>
        <taxon>Eukaryota</taxon>
        <taxon>Metazoa</taxon>
        <taxon>Ecdysozoa</taxon>
        <taxon>Arthropoda</taxon>
        <taxon>Hexapoda</taxon>
        <taxon>Insecta</taxon>
        <taxon>Pterygota</taxon>
        <taxon>Neoptera</taxon>
        <taxon>Endopterygota</taxon>
        <taxon>Lepidoptera</taxon>
        <taxon>Glossata</taxon>
        <taxon>Ditrysia</taxon>
        <taxon>Tineoidea</taxon>
        <taxon>Psychidae</taxon>
        <taxon>Oiketicinae</taxon>
        <taxon>Eumeta</taxon>
    </lineage>
</organism>
<accession>A0A4C1V8Q4</accession>
<proteinExistence type="predicted"/>
<dbReference type="Proteomes" id="UP000299102">
    <property type="component" value="Unassembled WGS sequence"/>
</dbReference>
<name>A0A4C1V8Q4_EUMVA</name>
<sequence length="172" mass="19844">MTLAGCSRRCRANHWSFVLHRTYARAYFKLDPVRVFRLELNEPLRSEVSALIRLHVISLLATVWVARRRAAETRLSIFSEHAHDACLCSSVYRPSPQTPPRVETEPFKEATREPHKLATAKQTVNLCRSTRRRHSHHYVHAASGQKPEFAQLATDFRKARSGEDRLMVIICQ</sequence>
<protein>
    <submittedName>
        <fullName evidence="1">Uncharacterized protein</fullName>
    </submittedName>
</protein>
<keyword evidence="2" id="KW-1185">Reference proteome</keyword>